<reference evidence="4" key="1">
    <citation type="submission" date="2018-04" db="EMBL/GenBank/DDBJ databases">
        <title>Transcriptome assembly of Sipha flava.</title>
        <authorList>
            <person name="Scully E.D."/>
            <person name="Geib S.M."/>
            <person name="Palmer N.A."/>
            <person name="Koch K."/>
            <person name="Bradshaw J."/>
            <person name="Heng-Moss T."/>
            <person name="Sarath G."/>
        </authorList>
    </citation>
    <scope>NUCLEOTIDE SEQUENCE</scope>
</reference>
<dbReference type="CDD" id="cd01763">
    <property type="entry name" value="Ubl_SUMO_like"/>
    <property type="match status" value="1"/>
</dbReference>
<dbReference type="PANTHER" id="PTHR47187">
    <property type="entry name" value="NFATC2-INTERACTING PROTEIN"/>
    <property type="match status" value="1"/>
</dbReference>
<dbReference type="EMBL" id="GGMS01000336">
    <property type="protein sequence ID" value="MBY69539.1"/>
    <property type="molecule type" value="Transcribed_RNA"/>
</dbReference>
<sequence length="271" mass="31478">MLFMFNTSDCFIASVSPVFFTGAARMASNSENTNSNIQNTQNTAETPQMLRVLGPTIVIGDFYDGYDMSYLPPRSKRSKKEEVMFIPPDECTLEELNRTINVKVYWRETSTSTFPIRMFQSIESIFEHFVKIEQINITHITLTLHGKILRPTDTPRSINYKISDFIDGKIDFYQSSISDPSKNNEAKEEKLEDDEIKIYIMQKDVRKRIFFTIKKNEKMIILYIKVSEKLGLDIEQFTLLLDGDNIKWNDTVKTLDLEGDECVQLDEKDEK</sequence>
<accession>A0A2S2PVT5</accession>
<proteinExistence type="predicted"/>
<evidence type="ECO:0000259" key="3">
    <source>
        <dbReference type="Pfam" id="PF11976"/>
    </source>
</evidence>
<dbReference type="GO" id="GO:0005634">
    <property type="term" value="C:nucleus"/>
    <property type="evidence" value="ECO:0007669"/>
    <property type="project" value="UniProtKB-SubCell"/>
</dbReference>
<evidence type="ECO:0000256" key="1">
    <source>
        <dbReference type="ARBA" id="ARBA00004123"/>
    </source>
</evidence>
<dbReference type="PANTHER" id="PTHR47187:SF1">
    <property type="entry name" value="NFATC2-INTERACTING PROTEIN"/>
    <property type="match status" value="1"/>
</dbReference>
<dbReference type="Gene3D" id="3.10.20.90">
    <property type="entry name" value="Phosphatidylinositol 3-kinase Catalytic Subunit, Chain A, domain 1"/>
    <property type="match status" value="2"/>
</dbReference>
<name>A0A2S2PVT5_9HEMI</name>
<dbReference type="InterPro" id="IPR029071">
    <property type="entry name" value="Ubiquitin-like_domsf"/>
</dbReference>
<feature type="domain" description="Rad60/SUMO-like" evidence="3">
    <location>
        <begin position="196"/>
        <end position="264"/>
    </location>
</feature>
<dbReference type="InterPro" id="IPR052324">
    <property type="entry name" value="NFATC2-Int_DNA_Repair"/>
</dbReference>
<keyword evidence="2" id="KW-0539">Nucleus</keyword>
<dbReference type="SUPFAM" id="SSF54236">
    <property type="entry name" value="Ubiquitin-like"/>
    <property type="match status" value="2"/>
</dbReference>
<organism evidence="4">
    <name type="scientific">Sipha flava</name>
    <name type="common">yellow sugarcane aphid</name>
    <dbReference type="NCBI Taxonomy" id="143950"/>
    <lineage>
        <taxon>Eukaryota</taxon>
        <taxon>Metazoa</taxon>
        <taxon>Ecdysozoa</taxon>
        <taxon>Arthropoda</taxon>
        <taxon>Hexapoda</taxon>
        <taxon>Insecta</taxon>
        <taxon>Pterygota</taxon>
        <taxon>Neoptera</taxon>
        <taxon>Paraneoptera</taxon>
        <taxon>Hemiptera</taxon>
        <taxon>Sternorrhyncha</taxon>
        <taxon>Aphidomorpha</taxon>
        <taxon>Aphidoidea</taxon>
        <taxon>Aphididae</taxon>
        <taxon>Sipha</taxon>
    </lineage>
</organism>
<comment type="subcellular location">
    <subcellularLocation>
        <location evidence="1">Nucleus</location>
    </subcellularLocation>
</comment>
<evidence type="ECO:0000313" key="4">
    <source>
        <dbReference type="EMBL" id="MBY69539.1"/>
    </source>
</evidence>
<dbReference type="GO" id="GO:0045944">
    <property type="term" value="P:positive regulation of transcription by RNA polymerase II"/>
    <property type="evidence" value="ECO:0007669"/>
    <property type="project" value="TreeGrafter"/>
</dbReference>
<dbReference type="AlphaFoldDB" id="A0A2S2PVT5"/>
<protein>
    <recommendedName>
        <fullName evidence="3">Rad60/SUMO-like domain-containing protein</fullName>
    </recommendedName>
</protein>
<gene>
    <name evidence="4" type="ORF">g.10820</name>
</gene>
<evidence type="ECO:0000256" key="2">
    <source>
        <dbReference type="ARBA" id="ARBA00023242"/>
    </source>
</evidence>
<dbReference type="Pfam" id="PF11976">
    <property type="entry name" value="Rad60-SLD"/>
    <property type="match status" value="1"/>
</dbReference>
<dbReference type="OrthoDB" id="442921at2759"/>
<dbReference type="InterPro" id="IPR022617">
    <property type="entry name" value="Rad60/SUMO-like_dom"/>
</dbReference>